<evidence type="ECO:0008006" key="8">
    <source>
        <dbReference type="Google" id="ProtNLM"/>
    </source>
</evidence>
<dbReference type="FunFam" id="1.20.1270.10:FF:000024">
    <property type="entry name" value="Heat shock protein 70"/>
    <property type="match status" value="1"/>
</dbReference>
<protein>
    <recommendedName>
        <fullName evidence="8">Heat shock protein 70</fullName>
    </recommendedName>
</protein>
<feature type="compositionally biased region" description="Low complexity" evidence="5">
    <location>
        <begin position="92"/>
        <end position="105"/>
    </location>
</feature>
<dbReference type="InterPro" id="IPR013126">
    <property type="entry name" value="Hsp_70_fam"/>
</dbReference>
<evidence type="ECO:0000256" key="1">
    <source>
        <dbReference type="ARBA" id="ARBA00007381"/>
    </source>
</evidence>
<evidence type="ECO:0000256" key="4">
    <source>
        <dbReference type="ARBA" id="ARBA00023016"/>
    </source>
</evidence>
<keyword evidence="3" id="KW-0067">ATP-binding</keyword>
<dbReference type="Pfam" id="PF00012">
    <property type="entry name" value="HSP70"/>
    <property type="match status" value="1"/>
</dbReference>
<dbReference type="EMBL" id="JAWDGP010007175">
    <property type="protein sequence ID" value="KAK3728447.1"/>
    <property type="molecule type" value="Genomic_DNA"/>
</dbReference>
<dbReference type="Proteomes" id="UP001283361">
    <property type="component" value="Unassembled WGS sequence"/>
</dbReference>
<feature type="region of interest" description="Disordered" evidence="5">
    <location>
        <begin position="81"/>
        <end position="120"/>
    </location>
</feature>
<accession>A0AAE1CQL5</accession>
<evidence type="ECO:0000256" key="3">
    <source>
        <dbReference type="ARBA" id="ARBA00022840"/>
    </source>
</evidence>
<evidence type="ECO:0000313" key="7">
    <source>
        <dbReference type="Proteomes" id="UP001283361"/>
    </source>
</evidence>
<dbReference type="GO" id="GO:0005524">
    <property type="term" value="F:ATP binding"/>
    <property type="evidence" value="ECO:0007669"/>
    <property type="project" value="UniProtKB-KW"/>
</dbReference>
<gene>
    <name evidence="6" type="ORF">RRG08_017248</name>
</gene>
<dbReference type="GO" id="GO:0140662">
    <property type="term" value="F:ATP-dependent protein folding chaperone"/>
    <property type="evidence" value="ECO:0007669"/>
    <property type="project" value="InterPro"/>
</dbReference>
<dbReference type="InterPro" id="IPR029048">
    <property type="entry name" value="HSP70_C_sf"/>
</dbReference>
<evidence type="ECO:0000256" key="2">
    <source>
        <dbReference type="ARBA" id="ARBA00022741"/>
    </source>
</evidence>
<keyword evidence="2" id="KW-0547">Nucleotide-binding</keyword>
<reference evidence="6" key="1">
    <citation type="journal article" date="2023" name="G3 (Bethesda)">
        <title>A reference genome for the long-term kleptoplast-retaining sea slug Elysia crispata morphotype clarki.</title>
        <authorList>
            <person name="Eastman K.E."/>
            <person name="Pendleton A.L."/>
            <person name="Shaikh M.A."/>
            <person name="Suttiyut T."/>
            <person name="Ogas R."/>
            <person name="Tomko P."/>
            <person name="Gavelis G."/>
            <person name="Widhalm J.R."/>
            <person name="Wisecaver J.H."/>
        </authorList>
    </citation>
    <scope>NUCLEOTIDE SEQUENCE</scope>
    <source>
        <strain evidence="6">ECLA1</strain>
    </source>
</reference>
<comment type="caution">
    <text evidence="6">The sequence shown here is derived from an EMBL/GenBank/DDBJ whole genome shotgun (WGS) entry which is preliminary data.</text>
</comment>
<keyword evidence="4" id="KW-0346">Stress response</keyword>
<evidence type="ECO:0000313" key="6">
    <source>
        <dbReference type="EMBL" id="KAK3728447.1"/>
    </source>
</evidence>
<name>A0AAE1CQL5_9GAST</name>
<dbReference type="Gene3D" id="1.20.1270.10">
    <property type="match status" value="1"/>
</dbReference>
<dbReference type="AlphaFoldDB" id="A0AAE1CQL5"/>
<comment type="similarity">
    <text evidence="1">Belongs to the heat shock protein 70 family.</text>
</comment>
<keyword evidence="7" id="KW-1185">Reference proteome</keyword>
<sequence length="120" mass="13606">MLAAAERYREEHEKQRERVSARKQLESYVFSVKQALDTGGDKLSSTDKDALLNACNDTLSWLDSNTLEDKEEYEHLLKELQKTSSPAMTKLRSQGHGQGQDSSQSDRSHSHRGPTIEEID</sequence>
<evidence type="ECO:0000256" key="5">
    <source>
        <dbReference type="SAM" id="MobiDB-lite"/>
    </source>
</evidence>
<organism evidence="6 7">
    <name type="scientific">Elysia crispata</name>
    <name type="common">lettuce slug</name>
    <dbReference type="NCBI Taxonomy" id="231223"/>
    <lineage>
        <taxon>Eukaryota</taxon>
        <taxon>Metazoa</taxon>
        <taxon>Spiralia</taxon>
        <taxon>Lophotrochozoa</taxon>
        <taxon>Mollusca</taxon>
        <taxon>Gastropoda</taxon>
        <taxon>Heterobranchia</taxon>
        <taxon>Euthyneura</taxon>
        <taxon>Panpulmonata</taxon>
        <taxon>Sacoglossa</taxon>
        <taxon>Placobranchoidea</taxon>
        <taxon>Plakobranchidae</taxon>
        <taxon>Elysia</taxon>
    </lineage>
</organism>
<feature type="region of interest" description="Disordered" evidence="5">
    <location>
        <begin position="1"/>
        <end position="21"/>
    </location>
</feature>
<dbReference type="SUPFAM" id="SSF100934">
    <property type="entry name" value="Heat shock protein 70kD (HSP70), C-terminal subdomain"/>
    <property type="match status" value="1"/>
</dbReference>
<proteinExistence type="inferred from homology"/>